<feature type="compositionally biased region" description="Pro residues" evidence="4">
    <location>
        <begin position="1233"/>
        <end position="1243"/>
    </location>
</feature>
<dbReference type="InterPro" id="IPR011047">
    <property type="entry name" value="Quinoprotein_ADH-like_sf"/>
</dbReference>
<evidence type="ECO:0000259" key="5">
    <source>
        <dbReference type="Pfam" id="PF05729"/>
    </source>
</evidence>
<organism evidence="6 8">
    <name type="scientific">Volvox reticuliferus</name>
    <dbReference type="NCBI Taxonomy" id="1737510"/>
    <lineage>
        <taxon>Eukaryota</taxon>
        <taxon>Viridiplantae</taxon>
        <taxon>Chlorophyta</taxon>
        <taxon>core chlorophytes</taxon>
        <taxon>Chlorophyceae</taxon>
        <taxon>CS clade</taxon>
        <taxon>Chlamydomonadales</taxon>
        <taxon>Volvocaceae</taxon>
        <taxon>Volvox</taxon>
    </lineage>
</organism>
<keyword evidence="2" id="KW-0677">Repeat</keyword>
<dbReference type="PROSITE" id="PS50294">
    <property type="entry name" value="WD_REPEATS_REGION"/>
    <property type="match status" value="7"/>
</dbReference>
<feature type="region of interest" description="Disordered" evidence="4">
    <location>
        <begin position="989"/>
        <end position="1026"/>
    </location>
</feature>
<feature type="repeat" description="WD" evidence="3">
    <location>
        <begin position="1561"/>
        <end position="1593"/>
    </location>
</feature>
<feature type="repeat" description="WD" evidence="3">
    <location>
        <begin position="1343"/>
        <end position="1384"/>
    </location>
</feature>
<dbReference type="PANTHER" id="PTHR19848:SF8">
    <property type="entry name" value="F-BOX AND WD REPEAT DOMAIN CONTAINING 7"/>
    <property type="match status" value="1"/>
</dbReference>
<dbReference type="InterPro" id="IPR007111">
    <property type="entry name" value="NACHT_NTPase"/>
</dbReference>
<feature type="region of interest" description="Disordered" evidence="4">
    <location>
        <begin position="866"/>
        <end position="896"/>
    </location>
</feature>
<feature type="region of interest" description="Disordered" evidence="4">
    <location>
        <begin position="1218"/>
        <end position="1288"/>
    </location>
</feature>
<evidence type="ECO:0000313" key="7">
    <source>
        <dbReference type="EMBL" id="GIL97342.1"/>
    </source>
</evidence>
<dbReference type="PROSITE" id="PS50082">
    <property type="entry name" value="WD_REPEATS_2"/>
    <property type="match status" value="9"/>
</dbReference>
<dbReference type="InterPro" id="IPR001680">
    <property type="entry name" value="WD40_rpt"/>
</dbReference>
<dbReference type="CDD" id="cd00200">
    <property type="entry name" value="WD40"/>
    <property type="match status" value="2"/>
</dbReference>
<dbReference type="InterPro" id="IPR015943">
    <property type="entry name" value="WD40/YVTN_repeat-like_dom_sf"/>
</dbReference>
<dbReference type="InterPro" id="IPR020472">
    <property type="entry name" value="WD40_PAC1"/>
</dbReference>
<evidence type="ECO:0000256" key="3">
    <source>
        <dbReference type="PROSITE-ProRule" id="PRU00221"/>
    </source>
</evidence>
<dbReference type="SMART" id="SM00320">
    <property type="entry name" value="WD40"/>
    <property type="match status" value="13"/>
</dbReference>
<feature type="repeat" description="WD" evidence="3">
    <location>
        <begin position="1057"/>
        <end position="1098"/>
    </location>
</feature>
<feature type="compositionally biased region" description="Gly residues" evidence="4">
    <location>
        <begin position="629"/>
        <end position="638"/>
    </location>
</feature>
<sequence length="1906" mass="202976">MPFTTLVALLEHHLHAADPEQVFCWVDVLAINQHPGQQQARDLQDLEEAVRLARGTLVCVDPVCTPFRRIWCLFEWWTTLTVRGLRHLVFLADSDTRRGIGKLYQSIDVRNAQATVPSDRARILAAIGDDLDLVNAQLKLIFLLEPYDTASAVAAATVAPAGGGSMVGADMHGSDATAAAGATVLNDDWQVEAIHQWLDLRPEDEHYRAMALVGPAGCGKSWAAAAALAAVATDTDAGAAPELTDAKTADPREGHEGPSPAALSKSESRPHGRDVQQRRQRRHLRRHVATHFCRAGDAASLDPLVMVRSMAFQLACQTRGSLAAFLRKRYLGLSLTALEALTRLDTAFNLLLLNPLGERMPRPASEDGDRPLPAAERLRRQREEGAGEAGEAPEEVVLLVDGVDEAEGPMGRPYDNRILVALRDLFPKLPPRARLLVTLRPQPSHILRSLVFKLDPWVVDGGCIPASTANPAAPISPTTSQLPIRIWVLETLHSLLLVPPPANPPSGSPSAAPAAAIRITSQQPPASLAAAYAQLFATCLSWLSPAQRCGVGAILELLLASPEPLSLHCISRMRLAPSLEHLPGWGVAFRAVEGSYRLQVLHRSLLEWLRGEDPSPSSRSMEEGESDSGPGGPWGSGGPYDCISKRSSEGGRDVAGGIGGDNDNDHDGDHHHYHERLRQYDVAAVLGAVGMSVDPARGHCRLADWVLEDLRQSRRPQPYSLRYAILHLANAAVAIGDADPKESGPYDRDSKYDAAMVTSEDRTATLGELSLGPSELHAARRMDRVRQLDELMLDFNYWRQVYTSRLGAGVLYDLTTLPCLDSPVARDVVRMIQRDHHALDRSIDLIEQLAMETPLTSATRAAAVAASQRRRSNWQDPDSRTPECTTPSPPVEPPQQQCEEPCVVAAPVYPAWPACLRVVRNGEVRSGRQGGISAVRFSPDASLFAAANNLGSVLLHDSTTGERLLRLQIQADYVTDVAFINVWNHAKITSTPGRDQPDAKHAGDGSCDGDGGGHAPPAYTKLKQPQQQHLMVAAAGSDRTIRLWDAISGEELACLPHHQHQGRVIALAVSPDSRHMASVYDDGKVTLWRVPPAESAKKAAAAIQELPTRGSHNDAAFCCTFSPDSQVLASGGKDGCVRLWEVASGEPIGQIDATVTAAPIATAAAANSPASSRPVIATAAAKSAAPGSGSRPPMVKCLAITSGGSSLLVGMSGGEIGLWRSKPSSARNSPTSLPKPPPPPPPQQQQQQQQQRQESQTSPSGASSLQPGLGGPNNAPVPRPAPAPEQTIRPSSWSLHLTLRGHTADVGAVVADRTKDERTAYSSGLDKTVRVWDLVEGCQLAVLYGHSDYVSGCDLSHDGRLLASGSSDGTVRIWDARAAASIPPPQQHALGVMQMAVAPGNGYVATASQDNTVNIWALPALQPQPLQLPPPPSPSPSPSPQSVDNSTLSQTRLTSPEHPLDRPQQQQQEPAHHGLGEDLPGHKSPAAEAVRDETPLAVAGEKAGNTNSCGLGLMMQLTGHSGYVASVAIAPDEVTLATASYDRTVRVYRLDRPSVPELVLSGSHRGFVTAVAFDAWGTRLASGGADGRILFWDAAPWEAHHFAAAANAAAASDGTAAGSIGVCEDCDGAKDGTVNAKADGEGNGGGEWMRPLQIESISGVSSVWSLAWSPVQYLLAAGHNSCAISLCEGLQPGQSRRPSLLKAVYQPPPDDTADSGGGGRGGMNGHVYGVAWSPDGEWLAGAYSGVRGGRARIWDVMRGDMIADFRAHERDVWAVAFDPLDRNVFASCSYDGTAAIWNLSDLRSPARAIALRGHQGSLRSVAFLAQRAIAATAATGDKNKNTKAASPEEAASSGQGGLVRGAGNGEDDVHRVIITAGTDATVRVWSYREGLRRREVSYICPWALTG</sequence>
<feature type="region of interest" description="Disordered" evidence="4">
    <location>
        <begin position="612"/>
        <end position="671"/>
    </location>
</feature>
<feature type="region of interest" description="Disordered" evidence="4">
    <location>
        <begin position="244"/>
        <end position="283"/>
    </location>
</feature>
<keyword evidence="1 3" id="KW-0853">WD repeat</keyword>
<feature type="compositionally biased region" description="Pro residues" evidence="4">
    <location>
        <begin position="1426"/>
        <end position="1439"/>
    </location>
</feature>
<feature type="repeat" description="WD" evidence="3">
    <location>
        <begin position="1031"/>
        <end position="1054"/>
    </location>
</feature>
<keyword evidence="8" id="KW-1185">Reference proteome</keyword>
<dbReference type="PANTHER" id="PTHR19848">
    <property type="entry name" value="WD40 REPEAT PROTEIN"/>
    <property type="match status" value="1"/>
</dbReference>
<feature type="repeat" description="WD" evidence="3">
    <location>
        <begin position="1109"/>
        <end position="1150"/>
    </location>
</feature>
<name>A0A8J4C7Y9_9CHLO</name>
<protein>
    <recommendedName>
        <fullName evidence="5">NACHT domain-containing protein</fullName>
    </recommendedName>
</protein>
<feature type="compositionally biased region" description="Basic and acidic residues" evidence="4">
    <location>
        <begin position="643"/>
        <end position="652"/>
    </location>
</feature>
<feature type="region of interest" description="Disordered" evidence="4">
    <location>
        <begin position="1422"/>
        <end position="1490"/>
    </location>
</feature>
<accession>A0A8J4C7Y9</accession>
<feature type="compositionally biased region" description="Gly residues" evidence="4">
    <location>
        <begin position="1854"/>
        <end position="1863"/>
    </location>
</feature>
<feature type="compositionally biased region" description="Polar residues" evidence="4">
    <location>
        <begin position="1443"/>
        <end position="1454"/>
    </location>
</feature>
<comment type="caution">
    <text evidence="6">The sequence shown here is derived from an EMBL/GenBank/DDBJ whole genome shotgun (WGS) entry which is preliminary data.</text>
</comment>
<dbReference type="OrthoDB" id="545953at2759"/>
<evidence type="ECO:0000256" key="1">
    <source>
        <dbReference type="ARBA" id="ARBA00022574"/>
    </source>
</evidence>
<evidence type="ECO:0000256" key="2">
    <source>
        <dbReference type="ARBA" id="ARBA00022737"/>
    </source>
</evidence>
<feature type="repeat" description="WD" evidence="3">
    <location>
        <begin position="1765"/>
        <end position="1807"/>
    </location>
</feature>
<dbReference type="SUPFAM" id="SSF50978">
    <property type="entry name" value="WD40 repeat-like"/>
    <property type="match status" value="2"/>
</dbReference>
<feature type="repeat" description="WD" evidence="3">
    <location>
        <begin position="1385"/>
        <end position="1416"/>
    </location>
</feature>
<feature type="compositionally biased region" description="Basic and acidic residues" evidence="4">
    <location>
        <begin position="266"/>
        <end position="277"/>
    </location>
</feature>
<dbReference type="InterPro" id="IPR019775">
    <property type="entry name" value="WD40_repeat_CS"/>
</dbReference>
<feature type="domain" description="NACHT" evidence="5">
    <location>
        <begin position="391"/>
        <end position="449"/>
    </location>
</feature>
<dbReference type="SUPFAM" id="SSF50998">
    <property type="entry name" value="Quinoprotein alcohol dehydrogenase-like"/>
    <property type="match status" value="1"/>
</dbReference>
<dbReference type="Pfam" id="PF00400">
    <property type="entry name" value="WD40"/>
    <property type="match status" value="9"/>
</dbReference>
<evidence type="ECO:0000256" key="4">
    <source>
        <dbReference type="SAM" id="MobiDB-lite"/>
    </source>
</evidence>
<feature type="compositionally biased region" description="Basic and acidic residues" evidence="4">
    <location>
        <begin position="1470"/>
        <end position="1481"/>
    </location>
</feature>
<dbReference type="InterPro" id="IPR036322">
    <property type="entry name" value="WD40_repeat_dom_sf"/>
</dbReference>
<feature type="compositionally biased region" description="Basic and acidic residues" evidence="4">
    <location>
        <begin position="244"/>
        <end position="256"/>
    </location>
</feature>
<dbReference type="Pfam" id="PF05729">
    <property type="entry name" value="NACHT"/>
    <property type="match status" value="1"/>
</dbReference>
<evidence type="ECO:0000313" key="8">
    <source>
        <dbReference type="Proteomes" id="UP000747110"/>
    </source>
</evidence>
<evidence type="ECO:0000313" key="6">
    <source>
        <dbReference type="EMBL" id="GIL77359.1"/>
    </source>
</evidence>
<dbReference type="PRINTS" id="PR00320">
    <property type="entry name" value="GPROTEINBRPT"/>
</dbReference>
<dbReference type="Proteomes" id="UP000722791">
    <property type="component" value="Unassembled WGS sequence"/>
</dbReference>
<dbReference type="EMBL" id="BNCP01000010">
    <property type="protein sequence ID" value="GIL77359.1"/>
    <property type="molecule type" value="Genomic_DNA"/>
</dbReference>
<dbReference type="Gene3D" id="2.130.10.10">
    <property type="entry name" value="YVTN repeat-like/Quinoprotein amine dehydrogenase"/>
    <property type="match status" value="5"/>
</dbReference>
<dbReference type="EMBL" id="BNCQ01000004">
    <property type="protein sequence ID" value="GIL97342.1"/>
    <property type="molecule type" value="Genomic_DNA"/>
</dbReference>
<feature type="region of interest" description="Disordered" evidence="4">
    <location>
        <begin position="1836"/>
        <end position="1863"/>
    </location>
</feature>
<dbReference type="Proteomes" id="UP000747110">
    <property type="component" value="Unassembled WGS sequence"/>
</dbReference>
<proteinExistence type="predicted"/>
<reference evidence="6" key="1">
    <citation type="journal article" date="2021" name="Proc. Natl. Acad. Sci. U.S.A.">
        <title>Three genomes in the algal genus Volvox reveal the fate of a haploid sex-determining region after a transition to homothallism.</title>
        <authorList>
            <person name="Yamamoto K."/>
            <person name="Hamaji T."/>
            <person name="Kawai-Toyooka H."/>
            <person name="Matsuzaki R."/>
            <person name="Takahashi F."/>
            <person name="Nishimura Y."/>
            <person name="Kawachi M."/>
            <person name="Noguchi H."/>
            <person name="Minakuchi Y."/>
            <person name="Umen J.G."/>
            <person name="Toyoda A."/>
            <person name="Nozaki H."/>
        </authorList>
    </citation>
    <scope>NUCLEOTIDE SEQUENCE</scope>
    <source>
        <strain evidence="7">NIES-3785</strain>
        <strain evidence="6">NIES-3786</strain>
    </source>
</reference>
<feature type="repeat" description="WD" evidence="3">
    <location>
        <begin position="1299"/>
        <end position="1342"/>
    </location>
</feature>
<feature type="compositionally biased region" description="Low complexity" evidence="4">
    <location>
        <begin position="1244"/>
        <end position="1260"/>
    </location>
</feature>
<dbReference type="PROSITE" id="PS00678">
    <property type="entry name" value="WD_REPEATS_1"/>
    <property type="match status" value="2"/>
</dbReference>
<gene>
    <name evidence="6" type="ORF">Vretifemale_6829</name>
    <name evidence="7" type="ORF">Vretimale_2813</name>
</gene>
<feature type="repeat" description="WD" evidence="3">
    <location>
        <begin position="1517"/>
        <end position="1551"/>
    </location>
</feature>